<feature type="transmembrane region" description="Helical" evidence="11">
    <location>
        <begin position="31"/>
        <end position="52"/>
    </location>
</feature>
<evidence type="ECO:0000256" key="2">
    <source>
        <dbReference type="ARBA" id="ARBA00007783"/>
    </source>
</evidence>
<keyword evidence="8 11" id="KW-1133">Transmembrane helix</keyword>
<proteinExistence type="inferred from homology"/>
<keyword evidence="9" id="KW-0625">Polysaccharide transport</keyword>
<dbReference type="EMBL" id="BAABRT010000001">
    <property type="protein sequence ID" value="GAA5523456.1"/>
    <property type="molecule type" value="Genomic_DNA"/>
</dbReference>
<evidence type="ECO:0000256" key="8">
    <source>
        <dbReference type="ARBA" id="ARBA00022989"/>
    </source>
</evidence>
<feature type="transmembrane region" description="Helical" evidence="11">
    <location>
        <begin position="142"/>
        <end position="169"/>
    </location>
</feature>
<evidence type="ECO:0000256" key="9">
    <source>
        <dbReference type="ARBA" id="ARBA00023047"/>
    </source>
</evidence>
<evidence type="ECO:0000313" key="13">
    <source>
        <dbReference type="EMBL" id="GAA5523456.1"/>
    </source>
</evidence>
<evidence type="ECO:0000259" key="12">
    <source>
        <dbReference type="PROSITE" id="PS51012"/>
    </source>
</evidence>
<keyword evidence="7" id="KW-0972">Capsule biogenesis/degradation</keyword>
<dbReference type="PANTHER" id="PTHR30413:SF10">
    <property type="entry name" value="CAPSULE POLYSACCHARIDE EXPORT INNER-MEMBRANE PROTEIN CTRC"/>
    <property type="match status" value="1"/>
</dbReference>
<evidence type="ECO:0000256" key="3">
    <source>
        <dbReference type="ARBA" id="ARBA00022448"/>
    </source>
</evidence>
<sequence>MFDGLWRYRGFILSMIKNEFRAKFVRSKLGGLWMILNPLSQVAIYALVLSNVLSAKLPGISNRYAYAVYLMAGLLSWTLFSEIVGRFLNLFVDQGNLMKKVSFPRITLPIVVVGSCLINNILLFFSILFALVVLNFDIGLNVFWILPLTLLVVTFSLGIGMLCAVINVFVRDVAQVIPVLLQIWFWLTPIVYPVNIIPKKYHDVMAMNPVAPLVGAYQDVIVHGKSVDIESLLPVLMLSITLVIFSFYIFRRASSEMVDVL</sequence>
<comment type="subcellular location">
    <subcellularLocation>
        <location evidence="11">Cell inner membrane</location>
        <topology evidence="11">Multi-pass membrane protein</topology>
    </subcellularLocation>
    <subcellularLocation>
        <location evidence="1">Cell membrane</location>
        <topology evidence="1">Multi-pass membrane protein</topology>
    </subcellularLocation>
</comment>
<keyword evidence="4 11" id="KW-1003">Cell membrane</keyword>
<evidence type="ECO:0000256" key="10">
    <source>
        <dbReference type="ARBA" id="ARBA00023136"/>
    </source>
</evidence>
<evidence type="ECO:0000256" key="5">
    <source>
        <dbReference type="ARBA" id="ARBA00022597"/>
    </source>
</evidence>
<dbReference type="InterPro" id="IPR000412">
    <property type="entry name" value="ABC_2_transport"/>
</dbReference>
<dbReference type="PRINTS" id="PR00164">
    <property type="entry name" value="ABC2TRNSPORT"/>
</dbReference>
<dbReference type="PANTHER" id="PTHR30413">
    <property type="entry name" value="INNER MEMBRANE TRANSPORT PERMEASE"/>
    <property type="match status" value="1"/>
</dbReference>
<reference evidence="13 14" key="1">
    <citation type="submission" date="2024-02" db="EMBL/GenBank/DDBJ databases">
        <title>Microbulbifer aestuariivivens NBRC 112533.</title>
        <authorList>
            <person name="Ichikawa N."/>
            <person name="Katano-Makiyama Y."/>
            <person name="Hidaka K."/>
        </authorList>
    </citation>
    <scope>NUCLEOTIDE SEQUENCE [LARGE SCALE GENOMIC DNA]</scope>
    <source>
        <strain evidence="13 14">NBRC 112533</strain>
    </source>
</reference>
<evidence type="ECO:0000256" key="1">
    <source>
        <dbReference type="ARBA" id="ARBA00004651"/>
    </source>
</evidence>
<accession>A0ABP9WJR3</accession>
<dbReference type="InterPro" id="IPR013525">
    <property type="entry name" value="ABC2_TM"/>
</dbReference>
<evidence type="ECO:0000256" key="11">
    <source>
        <dbReference type="RuleBase" id="RU361157"/>
    </source>
</evidence>
<evidence type="ECO:0000313" key="14">
    <source>
        <dbReference type="Proteomes" id="UP001408594"/>
    </source>
</evidence>
<gene>
    <name evidence="13" type="primary">kpsM</name>
    <name evidence="13" type="ORF">Maes01_00001</name>
</gene>
<evidence type="ECO:0000256" key="7">
    <source>
        <dbReference type="ARBA" id="ARBA00022903"/>
    </source>
</evidence>
<comment type="similarity">
    <text evidence="2 11">Belongs to the ABC-2 integral membrane protein family.</text>
</comment>
<dbReference type="RefSeq" id="WP_345547621.1">
    <property type="nucleotide sequence ID" value="NZ_BAABRT010000001.1"/>
</dbReference>
<feature type="transmembrane region" description="Helical" evidence="11">
    <location>
        <begin position="64"/>
        <end position="85"/>
    </location>
</feature>
<evidence type="ECO:0000256" key="6">
    <source>
        <dbReference type="ARBA" id="ARBA00022692"/>
    </source>
</evidence>
<keyword evidence="3 11" id="KW-0813">Transport</keyword>
<feature type="transmembrane region" description="Helical" evidence="11">
    <location>
        <begin position="106"/>
        <end position="136"/>
    </location>
</feature>
<keyword evidence="14" id="KW-1185">Reference proteome</keyword>
<organism evidence="13 14">
    <name type="scientific">Microbulbifer aestuariivivens</name>
    <dbReference type="NCBI Taxonomy" id="1908308"/>
    <lineage>
        <taxon>Bacteria</taxon>
        <taxon>Pseudomonadati</taxon>
        <taxon>Pseudomonadota</taxon>
        <taxon>Gammaproteobacteria</taxon>
        <taxon>Cellvibrionales</taxon>
        <taxon>Microbulbiferaceae</taxon>
        <taxon>Microbulbifer</taxon>
    </lineage>
</organism>
<feature type="transmembrane region" description="Helical" evidence="11">
    <location>
        <begin position="232"/>
        <end position="250"/>
    </location>
</feature>
<dbReference type="PROSITE" id="PS51012">
    <property type="entry name" value="ABC_TM2"/>
    <property type="match status" value="1"/>
</dbReference>
<keyword evidence="6 11" id="KW-0812">Transmembrane</keyword>
<keyword evidence="5" id="KW-0762">Sugar transport</keyword>
<name>A0ABP9WJR3_9GAMM</name>
<dbReference type="Pfam" id="PF01061">
    <property type="entry name" value="ABC2_membrane"/>
    <property type="match status" value="1"/>
</dbReference>
<keyword evidence="10 11" id="KW-0472">Membrane</keyword>
<feature type="transmembrane region" description="Helical" evidence="11">
    <location>
        <begin position="176"/>
        <end position="197"/>
    </location>
</feature>
<protein>
    <recommendedName>
        <fullName evidence="11">Transport permease protein</fullName>
    </recommendedName>
</protein>
<comment type="caution">
    <text evidence="13">The sequence shown here is derived from an EMBL/GenBank/DDBJ whole genome shotgun (WGS) entry which is preliminary data.</text>
</comment>
<evidence type="ECO:0000256" key="4">
    <source>
        <dbReference type="ARBA" id="ARBA00022475"/>
    </source>
</evidence>
<dbReference type="InterPro" id="IPR047817">
    <property type="entry name" value="ABC2_TM_bact-type"/>
</dbReference>
<feature type="domain" description="ABC transmembrane type-2" evidence="12">
    <location>
        <begin position="29"/>
        <end position="253"/>
    </location>
</feature>
<dbReference type="Proteomes" id="UP001408594">
    <property type="component" value="Unassembled WGS sequence"/>
</dbReference>